<dbReference type="EMBL" id="CP031078">
    <property type="protein sequence ID" value="AYF00184.1"/>
    <property type="molecule type" value="Genomic_DNA"/>
</dbReference>
<reference evidence="2" key="1">
    <citation type="submission" date="2018-07" db="EMBL/GenBank/DDBJ databases">
        <title>Genome Structure of the Opportunistic Pathogen Paracoccus yeei (Alphaproteobacteria) and Identification of Putative Virulence Factors.</title>
        <authorList>
            <person name="Lasek R."/>
            <person name="Szuplewska M."/>
            <person name="Mitura M."/>
            <person name="Decewicz P."/>
            <person name="Chmielowska C."/>
            <person name="Pawlot A."/>
            <person name="Sentkowska D."/>
            <person name="Czarnecki J."/>
            <person name="Bartosik D."/>
        </authorList>
    </citation>
    <scope>NUCLEOTIDE SEQUENCE [LARGE SCALE GENOMIC DNA]</scope>
    <source>
        <strain evidence="2">CCUG 32053</strain>
    </source>
</reference>
<proteinExistence type="predicted"/>
<accession>A0A386UHP4</accession>
<protein>
    <recommendedName>
        <fullName evidence="3">Twin-arginine translocation signal domain-containing protein</fullName>
    </recommendedName>
</protein>
<dbReference type="Proteomes" id="UP000272010">
    <property type="component" value="Chromosome"/>
</dbReference>
<evidence type="ECO:0000313" key="1">
    <source>
        <dbReference type="EMBL" id="AYF00184.1"/>
    </source>
</evidence>
<sequence length="42" mass="4444">MTRPAQGPSRRAFLAGAAAFPLVNILARPANAAEFRLKYATG</sequence>
<evidence type="ECO:0008006" key="3">
    <source>
        <dbReference type="Google" id="ProtNLM"/>
    </source>
</evidence>
<name>A0A386UHP4_9RHOB</name>
<dbReference type="RefSeq" id="WP_267899476.1">
    <property type="nucleotide sequence ID" value="NZ_CP031078.1"/>
</dbReference>
<organism evidence="1 2">
    <name type="scientific">Paracoccus yeei</name>
    <dbReference type="NCBI Taxonomy" id="147645"/>
    <lineage>
        <taxon>Bacteria</taxon>
        <taxon>Pseudomonadati</taxon>
        <taxon>Pseudomonadota</taxon>
        <taxon>Alphaproteobacteria</taxon>
        <taxon>Rhodobacterales</taxon>
        <taxon>Paracoccaceae</taxon>
        <taxon>Paracoccus</taxon>
    </lineage>
</organism>
<dbReference type="PROSITE" id="PS51318">
    <property type="entry name" value="TAT"/>
    <property type="match status" value="1"/>
</dbReference>
<dbReference type="AlphaFoldDB" id="A0A386UHP4"/>
<dbReference type="InterPro" id="IPR006311">
    <property type="entry name" value="TAT_signal"/>
</dbReference>
<gene>
    <name evidence="1" type="ORF">PY32053_00500</name>
</gene>
<evidence type="ECO:0000313" key="2">
    <source>
        <dbReference type="Proteomes" id="UP000272010"/>
    </source>
</evidence>